<evidence type="ECO:0000256" key="4">
    <source>
        <dbReference type="ARBA" id="ARBA00022692"/>
    </source>
</evidence>
<dbReference type="GO" id="GO:0015095">
    <property type="term" value="F:magnesium ion transmembrane transporter activity"/>
    <property type="evidence" value="ECO:0007669"/>
    <property type="project" value="UniProtKB-UniRule"/>
</dbReference>
<evidence type="ECO:0000256" key="3">
    <source>
        <dbReference type="ARBA" id="ARBA00022448"/>
    </source>
</evidence>
<dbReference type="InterPro" id="IPR046342">
    <property type="entry name" value="CBS_dom_sf"/>
</dbReference>
<dbReference type="InterPro" id="IPR036739">
    <property type="entry name" value="SLC41_membr_dom_sf"/>
</dbReference>
<dbReference type="InterPro" id="IPR000644">
    <property type="entry name" value="CBS_dom"/>
</dbReference>
<dbReference type="InterPro" id="IPR038076">
    <property type="entry name" value="MgtE_N_sf"/>
</dbReference>
<keyword evidence="7 9" id="KW-0472">Membrane</keyword>
<keyword evidence="3 9" id="KW-0813">Transport</keyword>
<dbReference type="GO" id="GO:0046872">
    <property type="term" value="F:metal ion binding"/>
    <property type="evidence" value="ECO:0007669"/>
    <property type="project" value="UniProtKB-KW"/>
</dbReference>
<evidence type="ECO:0000256" key="2">
    <source>
        <dbReference type="ARBA" id="ARBA00009749"/>
    </source>
</evidence>
<feature type="transmembrane region" description="Helical" evidence="9">
    <location>
        <begin position="430"/>
        <end position="454"/>
    </location>
</feature>
<evidence type="ECO:0000256" key="10">
    <source>
        <dbReference type="SAM" id="MobiDB-lite"/>
    </source>
</evidence>
<sequence length="490" mass="53109">MTDDRQDDPRDAAGARADEERRREEARRREEEARRREEETRRAEEAEDEVDVKAVRAAIAAEDHETVRAVALDLHEADLADLIEQLPSAERRRLVETLGPDLAPEALAELGEGVRDEVLEFIDPAVLAAAVKELDSDDIVYLVEDLDAEEQARALEGLDAEDRAIVVQSLTYPEYSAGRLMQREVVTAPTFWTVGQMIDHLRAADELPDPFYDVIVVDPAMRPVGRAALGRILATRRPATLEGIMDDEFRTMRVDDSQEDVAYAFNKYHLVSAPVVDDSGRLVGVITIDDAMEAMSDEHEEDILRLGGVGGDEEITDTVWETLRQRFPWLLVNLATAVLASLVIDQFEEVIAQVVALAVLMPIVASMGGNAGTQSLTVAVRGLATRTLTDANARRVVLREAVAGALNGVLFAAVMATVALVWFGDGRLSAVIAAAMVINLVAAALAGVLIPIALEKVGADPALASGTFVTTVTDVVGFFAFLGLASLVLL</sequence>
<comment type="caution">
    <text evidence="9">Lacks conserved residue(s) required for the propagation of feature annotation.</text>
</comment>
<keyword evidence="9" id="KW-1003">Cell membrane</keyword>
<dbReference type="EMBL" id="FNQM01000003">
    <property type="protein sequence ID" value="SEA21019.1"/>
    <property type="molecule type" value="Genomic_DNA"/>
</dbReference>
<evidence type="ECO:0000313" key="13">
    <source>
        <dbReference type="Proteomes" id="UP000198703"/>
    </source>
</evidence>
<keyword evidence="8" id="KW-0129">CBS domain</keyword>
<dbReference type="InterPro" id="IPR006668">
    <property type="entry name" value="Mg_transptr_MgtE_intracell_dom"/>
</dbReference>
<dbReference type="PROSITE" id="PS51371">
    <property type="entry name" value="CBS"/>
    <property type="match status" value="1"/>
</dbReference>
<dbReference type="SMART" id="SM00924">
    <property type="entry name" value="MgtE_N"/>
    <property type="match status" value="1"/>
</dbReference>
<comment type="subcellular location">
    <subcellularLocation>
        <location evidence="9">Cell membrane</location>
        <topology evidence="9">Multi-pass membrane protein</topology>
    </subcellularLocation>
    <subcellularLocation>
        <location evidence="1">Membrane</location>
        <topology evidence="1">Multi-pass membrane protein</topology>
    </subcellularLocation>
</comment>
<dbReference type="SUPFAM" id="SSF161093">
    <property type="entry name" value="MgtE membrane domain-like"/>
    <property type="match status" value="1"/>
</dbReference>
<feature type="compositionally biased region" description="Basic and acidic residues" evidence="10">
    <location>
        <begin position="7"/>
        <end position="44"/>
    </location>
</feature>
<protein>
    <recommendedName>
        <fullName evidence="9">Magnesium transporter MgtE</fullName>
    </recommendedName>
</protein>
<keyword evidence="4 9" id="KW-0812">Transmembrane</keyword>
<dbReference type="RefSeq" id="WP_093251288.1">
    <property type="nucleotide sequence ID" value="NZ_FNQM01000003.1"/>
</dbReference>
<evidence type="ECO:0000256" key="5">
    <source>
        <dbReference type="ARBA" id="ARBA00022842"/>
    </source>
</evidence>
<dbReference type="STRING" id="89524.SAMN05444370_103470"/>
<dbReference type="NCBIfam" id="TIGR00400">
    <property type="entry name" value="mgtE"/>
    <property type="match status" value="1"/>
</dbReference>
<dbReference type="Gene3D" id="1.10.357.20">
    <property type="entry name" value="SLC41 divalent cation transporters, integral membrane domain"/>
    <property type="match status" value="1"/>
</dbReference>
<keyword evidence="9" id="KW-0479">Metal-binding</keyword>
<evidence type="ECO:0000256" key="6">
    <source>
        <dbReference type="ARBA" id="ARBA00022989"/>
    </source>
</evidence>
<feature type="transmembrane region" description="Helical" evidence="9">
    <location>
        <begin position="466"/>
        <end position="489"/>
    </location>
</feature>
<accession>A0A1H3ZB57</accession>
<dbReference type="PANTHER" id="PTHR43773">
    <property type="entry name" value="MAGNESIUM TRANSPORTER MGTE"/>
    <property type="match status" value="1"/>
</dbReference>
<dbReference type="InterPro" id="IPR006669">
    <property type="entry name" value="MgtE_transporter"/>
</dbReference>
<dbReference type="CDD" id="cd04606">
    <property type="entry name" value="CBS_pair_Mg_transporter"/>
    <property type="match status" value="1"/>
</dbReference>
<organism evidence="12 13">
    <name type="scientific">Rubrimonas cliftonensis</name>
    <dbReference type="NCBI Taxonomy" id="89524"/>
    <lineage>
        <taxon>Bacteria</taxon>
        <taxon>Pseudomonadati</taxon>
        <taxon>Pseudomonadota</taxon>
        <taxon>Alphaproteobacteria</taxon>
        <taxon>Rhodobacterales</taxon>
        <taxon>Paracoccaceae</taxon>
        <taxon>Rubrimonas</taxon>
    </lineage>
</organism>
<evidence type="ECO:0000256" key="1">
    <source>
        <dbReference type="ARBA" id="ARBA00004141"/>
    </source>
</evidence>
<dbReference type="Pfam" id="PF00571">
    <property type="entry name" value="CBS"/>
    <property type="match status" value="1"/>
</dbReference>
<reference evidence="12 13" key="1">
    <citation type="submission" date="2016-10" db="EMBL/GenBank/DDBJ databases">
        <authorList>
            <person name="de Groot N.N."/>
        </authorList>
    </citation>
    <scope>NUCLEOTIDE SEQUENCE [LARGE SCALE GENOMIC DNA]</scope>
    <source>
        <strain evidence="12 13">DSM 15345</strain>
    </source>
</reference>
<evidence type="ECO:0000256" key="9">
    <source>
        <dbReference type="RuleBase" id="RU362011"/>
    </source>
</evidence>
<evidence type="ECO:0000259" key="11">
    <source>
        <dbReference type="PROSITE" id="PS51371"/>
    </source>
</evidence>
<feature type="transmembrane region" description="Helical" evidence="9">
    <location>
        <begin position="401"/>
        <end position="424"/>
    </location>
</feature>
<feature type="domain" description="CBS" evidence="11">
    <location>
        <begin position="245"/>
        <end position="301"/>
    </location>
</feature>
<comment type="similarity">
    <text evidence="2 9">Belongs to the SLC41A transporter family.</text>
</comment>
<name>A0A1H3ZB57_9RHOB</name>
<dbReference type="PANTHER" id="PTHR43773:SF1">
    <property type="entry name" value="MAGNESIUM TRANSPORTER MGTE"/>
    <property type="match status" value="1"/>
</dbReference>
<dbReference type="SUPFAM" id="SSF158791">
    <property type="entry name" value="MgtE N-terminal domain-like"/>
    <property type="match status" value="1"/>
</dbReference>
<dbReference type="Gene3D" id="3.10.580.10">
    <property type="entry name" value="CBS-domain"/>
    <property type="match status" value="1"/>
</dbReference>
<dbReference type="Gene3D" id="1.25.60.10">
    <property type="entry name" value="MgtE N-terminal domain-like"/>
    <property type="match status" value="1"/>
</dbReference>
<evidence type="ECO:0000256" key="7">
    <source>
        <dbReference type="ARBA" id="ARBA00023136"/>
    </source>
</evidence>
<evidence type="ECO:0000256" key="8">
    <source>
        <dbReference type="PROSITE-ProRule" id="PRU00703"/>
    </source>
</evidence>
<comment type="function">
    <text evidence="9">Acts as a magnesium transporter.</text>
</comment>
<dbReference type="Pfam" id="PF01769">
    <property type="entry name" value="MgtE"/>
    <property type="match status" value="1"/>
</dbReference>
<keyword evidence="6 9" id="KW-1133">Transmembrane helix</keyword>
<feature type="region of interest" description="Disordered" evidence="10">
    <location>
        <begin position="1"/>
        <end position="49"/>
    </location>
</feature>
<keyword evidence="13" id="KW-1185">Reference proteome</keyword>
<dbReference type="SUPFAM" id="SSF54631">
    <property type="entry name" value="CBS-domain pair"/>
    <property type="match status" value="1"/>
</dbReference>
<evidence type="ECO:0000313" key="12">
    <source>
        <dbReference type="EMBL" id="SEA21019.1"/>
    </source>
</evidence>
<keyword evidence="5 9" id="KW-0460">Magnesium</keyword>
<gene>
    <name evidence="12" type="ORF">SAMN05444370_103470</name>
</gene>
<comment type="subunit">
    <text evidence="9">Homodimer.</text>
</comment>
<dbReference type="Pfam" id="PF03448">
    <property type="entry name" value="MgtE_N"/>
    <property type="match status" value="1"/>
</dbReference>
<dbReference type="InterPro" id="IPR006667">
    <property type="entry name" value="SLC41_membr_dom"/>
</dbReference>
<dbReference type="AlphaFoldDB" id="A0A1H3ZB57"/>
<dbReference type="GO" id="GO:0005886">
    <property type="term" value="C:plasma membrane"/>
    <property type="evidence" value="ECO:0007669"/>
    <property type="project" value="UniProtKB-SubCell"/>
</dbReference>
<dbReference type="Proteomes" id="UP000198703">
    <property type="component" value="Unassembled WGS sequence"/>
</dbReference>
<proteinExistence type="inferred from homology"/>